<comment type="caution">
    <text evidence="3">The sequence shown here is derived from an EMBL/GenBank/DDBJ whole genome shotgun (WGS) entry which is preliminary data.</text>
</comment>
<feature type="transmembrane region" description="Helical" evidence="1">
    <location>
        <begin position="54"/>
        <end position="73"/>
    </location>
</feature>
<dbReference type="InterPro" id="IPR000620">
    <property type="entry name" value="EamA_dom"/>
</dbReference>
<feature type="transmembrane region" description="Helical" evidence="1">
    <location>
        <begin position="281"/>
        <end position="298"/>
    </location>
</feature>
<feature type="transmembrane region" description="Helical" evidence="1">
    <location>
        <begin position="28"/>
        <end position="48"/>
    </location>
</feature>
<feature type="transmembrane region" description="Helical" evidence="1">
    <location>
        <begin position="164"/>
        <end position="181"/>
    </location>
</feature>
<keyword evidence="1" id="KW-1133">Transmembrane helix</keyword>
<feature type="transmembrane region" description="Helical" evidence="1">
    <location>
        <begin position="117"/>
        <end position="135"/>
    </location>
</feature>
<keyword evidence="1" id="KW-0812">Transmembrane</keyword>
<evidence type="ECO:0000313" key="4">
    <source>
        <dbReference type="Proteomes" id="UP000321548"/>
    </source>
</evidence>
<reference evidence="3 4" key="1">
    <citation type="submission" date="2019-06" db="EMBL/GenBank/DDBJ databases">
        <title>Quisquiliibacterium sp. nov., isolated from a maize field.</title>
        <authorList>
            <person name="Lin S.-Y."/>
            <person name="Tsai C.-F."/>
            <person name="Young C.-C."/>
        </authorList>
    </citation>
    <scope>NUCLEOTIDE SEQUENCE [LARGE SCALE GENOMIC DNA]</scope>
    <source>
        <strain evidence="3 4">CC-CFT501</strain>
    </source>
</reference>
<dbReference type="SUPFAM" id="SSF103481">
    <property type="entry name" value="Multidrug resistance efflux transporter EmrE"/>
    <property type="match status" value="2"/>
</dbReference>
<gene>
    <name evidence="3" type="ORF">FHP08_14405</name>
</gene>
<dbReference type="GO" id="GO:0016020">
    <property type="term" value="C:membrane"/>
    <property type="evidence" value="ECO:0007669"/>
    <property type="project" value="InterPro"/>
</dbReference>
<proteinExistence type="predicted"/>
<accession>A0A5C8NSX7</accession>
<feature type="domain" description="EamA" evidence="2">
    <location>
        <begin position="169"/>
        <end position="293"/>
    </location>
</feature>
<dbReference type="PANTHER" id="PTHR22911:SF135">
    <property type="entry name" value="BLR4310 PROTEIN"/>
    <property type="match status" value="1"/>
</dbReference>
<dbReference type="Gene3D" id="1.10.3730.20">
    <property type="match status" value="2"/>
</dbReference>
<protein>
    <submittedName>
        <fullName evidence="3">DMT family transporter</fullName>
    </submittedName>
</protein>
<feature type="transmembrane region" description="Helical" evidence="1">
    <location>
        <begin position="193"/>
        <end position="215"/>
    </location>
</feature>
<dbReference type="InterPro" id="IPR037185">
    <property type="entry name" value="EmrE-like"/>
</dbReference>
<keyword evidence="4" id="KW-1185">Reference proteome</keyword>
<evidence type="ECO:0000259" key="2">
    <source>
        <dbReference type="Pfam" id="PF00892"/>
    </source>
</evidence>
<dbReference type="Pfam" id="PF00892">
    <property type="entry name" value="EamA"/>
    <property type="match status" value="2"/>
</dbReference>
<dbReference type="EMBL" id="VDUY01000006">
    <property type="protein sequence ID" value="TXL64131.1"/>
    <property type="molecule type" value="Genomic_DNA"/>
</dbReference>
<dbReference type="AlphaFoldDB" id="A0A5C8NSX7"/>
<dbReference type="PANTHER" id="PTHR22911">
    <property type="entry name" value="ACYL-MALONYL CONDENSING ENZYME-RELATED"/>
    <property type="match status" value="1"/>
</dbReference>
<evidence type="ECO:0000313" key="3">
    <source>
        <dbReference type="EMBL" id="TXL64131.1"/>
    </source>
</evidence>
<dbReference type="Proteomes" id="UP000321548">
    <property type="component" value="Unassembled WGS sequence"/>
</dbReference>
<feature type="transmembrane region" description="Helical" evidence="1">
    <location>
        <begin position="227"/>
        <end position="247"/>
    </location>
</feature>
<evidence type="ECO:0000256" key="1">
    <source>
        <dbReference type="SAM" id="Phobius"/>
    </source>
</evidence>
<dbReference type="OrthoDB" id="148351at2"/>
<organism evidence="3 4">
    <name type="scientific">Zeimonas arvi</name>
    <dbReference type="NCBI Taxonomy" id="2498847"/>
    <lineage>
        <taxon>Bacteria</taxon>
        <taxon>Pseudomonadati</taxon>
        <taxon>Pseudomonadota</taxon>
        <taxon>Betaproteobacteria</taxon>
        <taxon>Burkholderiales</taxon>
        <taxon>Burkholderiaceae</taxon>
        <taxon>Zeimonas</taxon>
    </lineage>
</organism>
<dbReference type="RefSeq" id="WP_147705192.1">
    <property type="nucleotide sequence ID" value="NZ_VDUY01000006.1"/>
</dbReference>
<feature type="domain" description="EamA" evidence="2">
    <location>
        <begin position="26"/>
        <end position="158"/>
    </location>
</feature>
<keyword evidence="1" id="KW-0472">Membrane</keyword>
<feature type="transmembrane region" description="Helical" evidence="1">
    <location>
        <begin position="142"/>
        <end position="158"/>
    </location>
</feature>
<sequence length="304" mass="32091">MSAAPPSSSTIAAPTGELDRLRANRAGIGFMVAAMACFVCNDALVKYASQSMPAAQLIFVRGLMTIAWIVLVARATRSSIRPTAVFHRPVAMRSAFDAAATFAYLLSLFQMPIGNAIAINMASPIFITLLAVLMLRERVGTGQWAAMLVGFGGVVLLVRPTADGFNAFALLCLAGALLHALRDLTVRRIPADVSSATITLSTAFAVTAIAGLITAVQGWQPFGGFEFGLLAGASLFLAAAYHLLILATRKGELSAVAPFRYSGLLVALTIGWAVWGEMPDAIGWAGIGLLIAAGLYLLRRQQRH</sequence>
<feature type="transmembrane region" description="Helical" evidence="1">
    <location>
        <begin position="259"/>
        <end position="275"/>
    </location>
</feature>
<name>A0A5C8NSX7_9BURK</name>